<organism evidence="1 2">
    <name type="scientific">Limosilactobacillus reuteri</name>
    <name type="common">Lactobacillus reuteri</name>
    <dbReference type="NCBI Taxonomy" id="1598"/>
    <lineage>
        <taxon>Bacteria</taxon>
        <taxon>Bacillati</taxon>
        <taxon>Bacillota</taxon>
        <taxon>Bacilli</taxon>
        <taxon>Lactobacillales</taxon>
        <taxon>Lactobacillaceae</taxon>
        <taxon>Limosilactobacillus</taxon>
    </lineage>
</organism>
<proteinExistence type="predicted"/>
<accession>A0AB36I3Z6</accession>
<evidence type="ECO:0008006" key="3">
    <source>
        <dbReference type="Google" id="ProtNLM"/>
    </source>
</evidence>
<name>A0AB36I3Z6_LIMRT</name>
<dbReference type="AlphaFoldDB" id="A0AB36I3Z6"/>
<comment type="caution">
    <text evidence="1">The sequence shown here is derived from an EMBL/GenBank/DDBJ whole genome shotgun (WGS) entry which is preliminary data.</text>
</comment>
<protein>
    <recommendedName>
        <fullName evidence="3">HNH endonuclease</fullName>
    </recommendedName>
</protein>
<dbReference type="Proteomes" id="UP000184174">
    <property type="component" value="Unassembled WGS sequence"/>
</dbReference>
<reference evidence="1 2" key="1">
    <citation type="submission" date="2016-10" db="EMBL/GenBank/DDBJ databases">
        <title>Genome sequence of Lactobacillus reuteri 121, a source of glucan and fructan exopolysaccharides.</title>
        <authorList>
            <person name="Gangoiti J."/>
            <person name="Lammerts Van Bueren A."/>
            <person name="Dijkhuizen L."/>
        </authorList>
    </citation>
    <scope>NUCLEOTIDE SEQUENCE [LARGE SCALE GENOMIC DNA]</scope>
    <source>
        <strain evidence="1 2">121</strain>
    </source>
</reference>
<sequence>MKRIKRDELDTEEYPFSHHVPMDLRGGVRTYVDVDQLPLSDTQKRLVLRIQGPDAKKEAYMIRRHKDRAGRVLVTIKDIKGLEECAVDLLSGKVYDKTRRHEIRPRYHLTKGKPDYLMIGPMGLHRIVALAWLRVSGQLDLYRKAIASPRAYPCHHIKPWTKLDQRGNNIFNVEILPRTIHQRYESIATQLAAKYKRGELVIDDETNLKMVAE</sequence>
<evidence type="ECO:0000313" key="1">
    <source>
        <dbReference type="EMBL" id="OJI11657.1"/>
    </source>
</evidence>
<gene>
    <name evidence="1" type="ORF">BJI45_00580</name>
</gene>
<evidence type="ECO:0000313" key="2">
    <source>
        <dbReference type="Proteomes" id="UP000184174"/>
    </source>
</evidence>
<dbReference type="EMBL" id="MKQH01000007">
    <property type="protein sequence ID" value="OJI11657.1"/>
    <property type="molecule type" value="Genomic_DNA"/>
</dbReference>